<reference evidence="1 2" key="1">
    <citation type="submission" date="2014-12" db="EMBL/GenBank/DDBJ databases">
        <title>Genome sequence of Morococcus cerebrosus.</title>
        <authorList>
            <person name="Shin S.-K."/>
            <person name="Yi H."/>
        </authorList>
    </citation>
    <scope>NUCLEOTIDE SEQUENCE [LARGE SCALE GENOMIC DNA]</scope>
    <source>
        <strain evidence="1 2">CIP 81.93</strain>
    </source>
</reference>
<comment type="caution">
    <text evidence="1">The sequence shown here is derived from an EMBL/GenBank/DDBJ whole genome shotgun (WGS) entry which is preliminary data.</text>
</comment>
<accession>A0A0C1E3E7</accession>
<evidence type="ECO:0000313" key="1">
    <source>
        <dbReference type="EMBL" id="KIC06289.1"/>
    </source>
</evidence>
<dbReference type="PATRIC" id="fig|1056807.3.peg.2174"/>
<dbReference type="EMBL" id="JUFZ01000109">
    <property type="protein sequence ID" value="KIC06289.1"/>
    <property type="molecule type" value="Genomic_DNA"/>
</dbReference>
<name>A0A0C1E3E7_9NEIS</name>
<dbReference type="Proteomes" id="UP000031390">
    <property type="component" value="Unassembled WGS sequence"/>
</dbReference>
<dbReference type="AlphaFoldDB" id="A0A0C1E3E7"/>
<proteinExistence type="predicted"/>
<organism evidence="1 2">
    <name type="scientific">Morococcus cerebrosus</name>
    <dbReference type="NCBI Taxonomy" id="1056807"/>
    <lineage>
        <taxon>Bacteria</taxon>
        <taxon>Pseudomonadati</taxon>
        <taxon>Pseudomonadota</taxon>
        <taxon>Betaproteobacteria</taxon>
        <taxon>Neisseriales</taxon>
        <taxon>Neisseriaceae</taxon>
        <taxon>Morococcus</taxon>
    </lineage>
</organism>
<evidence type="ECO:0000313" key="2">
    <source>
        <dbReference type="Proteomes" id="UP000031390"/>
    </source>
</evidence>
<sequence length="84" mass="9482">MPIADTRKSSEKNSSHIPASRAVIPAQAGIQTFDFQKYSAITAVWALPTDAVCRNIGLDRAFMFYRRNPPYFQTTFLVKSNVQK</sequence>
<gene>
    <name evidence="1" type="ORF">MCC93_22690</name>
</gene>
<protein>
    <submittedName>
        <fullName evidence="1">Uncharacterized protein</fullName>
    </submittedName>
</protein>